<dbReference type="PROSITE" id="PS51318">
    <property type="entry name" value="TAT"/>
    <property type="match status" value="1"/>
</dbReference>
<dbReference type="PROSITE" id="PS51257">
    <property type="entry name" value="PROKAR_LIPOPROTEIN"/>
    <property type="match status" value="1"/>
</dbReference>
<gene>
    <name evidence="2" type="ORF">C475_16701</name>
</gene>
<evidence type="ECO:0000313" key="2">
    <source>
        <dbReference type="EMBL" id="ELZ22760.1"/>
    </source>
</evidence>
<dbReference type="RefSeq" id="WP_006885007.1">
    <property type="nucleotide sequence ID" value="NZ_AOIU01000035.1"/>
</dbReference>
<comment type="caution">
    <text evidence="2">The sequence shown here is derived from an EMBL/GenBank/DDBJ whole genome shotgun (WGS) entry which is preliminary data.</text>
</comment>
<dbReference type="InterPro" id="IPR006311">
    <property type="entry name" value="TAT_signal"/>
</dbReference>
<organism evidence="2 3">
    <name type="scientific">Halosimplex carlsbadense 2-9-1</name>
    <dbReference type="NCBI Taxonomy" id="797114"/>
    <lineage>
        <taxon>Archaea</taxon>
        <taxon>Methanobacteriati</taxon>
        <taxon>Methanobacteriota</taxon>
        <taxon>Stenosarchaea group</taxon>
        <taxon>Halobacteria</taxon>
        <taxon>Halobacteriales</taxon>
        <taxon>Haloarculaceae</taxon>
        <taxon>Halosimplex</taxon>
    </lineage>
</organism>
<evidence type="ECO:0008006" key="4">
    <source>
        <dbReference type="Google" id="ProtNLM"/>
    </source>
</evidence>
<keyword evidence="3" id="KW-1185">Reference proteome</keyword>
<reference evidence="2 3" key="1">
    <citation type="journal article" date="2014" name="PLoS Genet.">
        <title>Phylogenetically driven sequencing of extremely halophilic archaea reveals strategies for static and dynamic osmo-response.</title>
        <authorList>
            <person name="Becker E.A."/>
            <person name="Seitzer P.M."/>
            <person name="Tritt A."/>
            <person name="Larsen D."/>
            <person name="Krusor M."/>
            <person name="Yao A.I."/>
            <person name="Wu D."/>
            <person name="Madern D."/>
            <person name="Eisen J.A."/>
            <person name="Darling A.E."/>
            <person name="Facciotti M.T."/>
        </authorList>
    </citation>
    <scope>NUCLEOTIDE SEQUENCE [LARGE SCALE GENOMIC DNA]</scope>
    <source>
        <strain evidence="2 3">2-9-1</strain>
    </source>
</reference>
<evidence type="ECO:0000256" key="1">
    <source>
        <dbReference type="SAM" id="MobiDB-lite"/>
    </source>
</evidence>
<dbReference type="AlphaFoldDB" id="M0CHI4"/>
<sequence>MNEERSRRRSLLVSAALVGALLLSGCSAAPSESQRDAIPVEESTRSFEIGERVDDVSPHGVTVVNDGNETRTVAVSVAVPVRNETLLNRTYSLAPDERVEGELRRPAYYELAVALPGSGASHRGAIDIFDHCNSYGTTLTVHSDGTVSSRTTSSLAGCERAQFPTPTPTEAA</sequence>
<accession>M0CHI4</accession>
<dbReference type="Proteomes" id="UP000011626">
    <property type="component" value="Unassembled WGS sequence"/>
</dbReference>
<protein>
    <recommendedName>
        <fullName evidence="4">Lipoprotein</fullName>
    </recommendedName>
</protein>
<dbReference type="OrthoDB" id="240982at2157"/>
<dbReference type="eggNOG" id="ENOG502N5GT">
    <property type="taxonomic scope" value="Archaea"/>
</dbReference>
<name>M0CHI4_9EURY</name>
<evidence type="ECO:0000313" key="3">
    <source>
        <dbReference type="Proteomes" id="UP000011626"/>
    </source>
</evidence>
<feature type="compositionally biased region" description="Polar residues" evidence="1">
    <location>
        <begin position="145"/>
        <end position="155"/>
    </location>
</feature>
<dbReference type="STRING" id="797114.C475_16701"/>
<proteinExistence type="predicted"/>
<dbReference type="EMBL" id="AOIU01000035">
    <property type="protein sequence ID" value="ELZ22760.1"/>
    <property type="molecule type" value="Genomic_DNA"/>
</dbReference>
<feature type="region of interest" description="Disordered" evidence="1">
    <location>
        <begin position="145"/>
        <end position="172"/>
    </location>
</feature>